<evidence type="ECO:0008006" key="10">
    <source>
        <dbReference type="Google" id="ProtNLM"/>
    </source>
</evidence>
<reference evidence="8 9" key="1">
    <citation type="journal article" date="2022" name="ISME Commun">
        <title>Vulcanimicrobium alpinus gen. nov. sp. nov., the first cultivated representative of the candidate phylum 'Eremiobacterota', is a metabolically versatile aerobic anoxygenic phototroph.</title>
        <authorList>
            <person name="Yabe S."/>
            <person name="Muto K."/>
            <person name="Abe K."/>
            <person name="Yokota A."/>
            <person name="Staudigel H."/>
            <person name="Tebo B.M."/>
        </authorList>
    </citation>
    <scope>NUCLEOTIDE SEQUENCE [LARGE SCALE GENOMIC DNA]</scope>
    <source>
        <strain evidence="8 9">WC8-2</strain>
    </source>
</reference>
<evidence type="ECO:0000256" key="4">
    <source>
        <dbReference type="ARBA" id="ARBA00022692"/>
    </source>
</evidence>
<dbReference type="AlphaFoldDB" id="A0AAN1XXZ2"/>
<protein>
    <recommendedName>
        <fullName evidence="10">Sulfate exporter family transporter</fullName>
    </recommendedName>
</protein>
<feature type="transmembrane region" description="Helical" evidence="7">
    <location>
        <begin position="236"/>
        <end position="257"/>
    </location>
</feature>
<dbReference type="InterPro" id="IPR018383">
    <property type="entry name" value="UPF0324_pro"/>
</dbReference>
<comment type="similarity">
    <text evidence="2">Belongs to the UPF0324 family.</text>
</comment>
<evidence type="ECO:0000256" key="7">
    <source>
        <dbReference type="SAM" id="Phobius"/>
    </source>
</evidence>
<keyword evidence="5 7" id="KW-1133">Transmembrane helix</keyword>
<dbReference type="PANTHER" id="PTHR30106">
    <property type="entry name" value="INNER MEMBRANE PROTEIN YEIH-RELATED"/>
    <property type="match status" value="1"/>
</dbReference>
<feature type="transmembrane region" description="Helical" evidence="7">
    <location>
        <begin position="31"/>
        <end position="49"/>
    </location>
</feature>
<evidence type="ECO:0000256" key="3">
    <source>
        <dbReference type="ARBA" id="ARBA00022475"/>
    </source>
</evidence>
<keyword evidence="4 7" id="KW-0812">Transmembrane</keyword>
<dbReference type="Proteomes" id="UP001317532">
    <property type="component" value="Chromosome"/>
</dbReference>
<comment type="subcellular location">
    <subcellularLocation>
        <location evidence="1">Cell membrane</location>
        <topology evidence="1">Multi-pass membrane protein</topology>
    </subcellularLocation>
</comment>
<proteinExistence type="inferred from homology"/>
<keyword evidence="3" id="KW-1003">Cell membrane</keyword>
<feature type="transmembrane region" description="Helical" evidence="7">
    <location>
        <begin position="179"/>
        <end position="198"/>
    </location>
</feature>
<evidence type="ECO:0000256" key="1">
    <source>
        <dbReference type="ARBA" id="ARBA00004651"/>
    </source>
</evidence>
<sequence>MLAIVLGIALRAVMPLPERCRPGLAFSSRTLLQAAIVLSGLALSIGAVIRTGLGTLPVTLGSVAVALLLAPLVGRALGLRGAVRSLIGVGTAICGASAIAAVASVIEPEETEIALAIATVFFYNIAAVLVFPPIGHALQMTQAQFGLWAGSAINDTSSVVAAGYVYGQQAGAYATIVKLTRATLILPIVAGIVALRARSGAAKEIPWRHIVPWFILWFLVAALASGAGIVRASWHGAIGVLATFLIATALAAIGVNTELRRLLRAGPRPLALGFFLWVAVALSSLAIQRVTGL</sequence>
<feature type="transmembrane region" description="Helical" evidence="7">
    <location>
        <begin position="210"/>
        <end position="230"/>
    </location>
</feature>
<dbReference type="Pfam" id="PF03601">
    <property type="entry name" value="Cons_hypoth698"/>
    <property type="match status" value="1"/>
</dbReference>
<accession>A0AAN1XXZ2</accession>
<gene>
    <name evidence="8" type="ORF">WPS_27330</name>
</gene>
<feature type="transmembrane region" description="Helical" evidence="7">
    <location>
        <begin position="269"/>
        <end position="287"/>
    </location>
</feature>
<evidence type="ECO:0000256" key="2">
    <source>
        <dbReference type="ARBA" id="ARBA00007977"/>
    </source>
</evidence>
<feature type="transmembrane region" description="Helical" evidence="7">
    <location>
        <begin position="113"/>
        <end position="131"/>
    </location>
</feature>
<dbReference type="EMBL" id="AP025523">
    <property type="protein sequence ID" value="BDE07457.1"/>
    <property type="molecule type" value="Genomic_DNA"/>
</dbReference>
<dbReference type="KEGG" id="vab:WPS_27330"/>
<evidence type="ECO:0000256" key="5">
    <source>
        <dbReference type="ARBA" id="ARBA00022989"/>
    </source>
</evidence>
<feature type="transmembrane region" description="Helical" evidence="7">
    <location>
        <begin position="86"/>
        <end position="106"/>
    </location>
</feature>
<organism evidence="8 9">
    <name type="scientific">Vulcanimicrobium alpinum</name>
    <dbReference type="NCBI Taxonomy" id="3016050"/>
    <lineage>
        <taxon>Bacteria</taxon>
        <taxon>Bacillati</taxon>
        <taxon>Vulcanimicrobiota</taxon>
        <taxon>Vulcanimicrobiia</taxon>
        <taxon>Vulcanimicrobiales</taxon>
        <taxon>Vulcanimicrobiaceae</taxon>
        <taxon>Vulcanimicrobium</taxon>
    </lineage>
</organism>
<name>A0AAN1XXZ2_UNVUL</name>
<evidence type="ECO:0000313" key="8">
    <source>
        <dbReference type="EMBL" id="BDE07457.1"/>
    </source>
</evidence>
<evidence type="ECO:0000313" key="9">
    <source>
        <dbReference type="Proteomes" id="UP001317532"/>
    </source>
</evidence>
<keyword evidence="6 7" id="KW-0472">Membrane</keyword>
<feature type="transmembrane region" description="Helical" evidence="7">
    <location>
        <begin position="56"/>
        <end position="74"/>
    </location>
</feature>
<evidence type="ECO:0000256" key="6">
    <source>
        <dbReference type="ARBA" id="ARBA00023136"/>
    </source>
</evidence>
<dbReference type="PANTHER" id="PTHR30106:SF1">
    <property type="entry name" value="UPF0324 MEMBRANE PROTEIN FN0533"/>
    <property type="match status" value="1"/>
</dbReference>
<keyword evidence="9" id="KW-1185">Reference proteome</keyword>
<dbReference type="GO" id="GO:0005886">
    <property type="term" value="C:plasma membrane"/>
    <property type="evidence" value="ECO:0007669"/>
    <property type="project" value="UniProtKB-SubCell"/>
</dbReference>